<evidence type="ECO:0000313" key="6">
    <source>
        <dbReference type="EMBL" id="KAJ2000301.1"/>
    </source>
</evidence>
<sequence length="568" mass="62717">MSKVSKRAKSLLEQIADISDPRPKDFDIENDGVNDNAFVRAGSQSEDESSDDDELRRDHYIDIGSSTLRKHQGIGQMGPKYVGSRVSRRDLYDGQYGESSEEDSATGEGAEEESAEEESSDEAVDSDEEEKPVPTYERRGPAAAGDSDNDSIGNSDNDSDSDDSSGASAASDAEDFAIESNDRIRDEIKRLEEGERALLRSITQTARSEVEKGQHVVNQTRLWEGALDARIRVQKLVTAANELPQHDQFDELVECCFNSTQASIEEGSHLESARQSVRLLLGSLVDLRKAVSSQSPSATQAQAEAAKARSSSKRKVPQSNDDDDELASTWGELEELRGEFQPFRNDSLEKWSNRVQISASVTSTKKFKAVNQGIMHQISQSLASKDRLIERTQLKRAEYAIIGRATEQETSDSKSSTIAVDAHLKDRDAEIFDDTDFYQQLLRELIESRMVDSNDPSSSLGVRWAAVKQQSRTKKRSVDNKASKGRKIRYHVMEKLQSFMPPIPAGTWHEDMVNELFSSLLGQRVPQSILDEDIDGFANGSAGNPASAKAQVQSSAIDINGQGLRLFG</sequence>
<accession>A0A9W8BEF1</accession>
<dbReference type="OrthoDB" id="5783963at2759"/>
<evidence type="ECO:0000256" key="1">
    <source>
        <dbReference type="ARBA" id="ARBA00008966"/>
    </source>
</evidence>
<gene>
    <name evidence="6" type="primary">BFR2</name>
    <name evidence="6" type="ORF">H4R26_004679</name>
</gene>
<dbReference type="PANTHER" id="PTHR15565">
    <property type="entry name" value="AATF PROTEIN APOPTOSIS ANTAGONIZING TRANSCRIPTION FACTOR"/>
    <property type="match status" value="1"/>
</dbReference>
<feature type="region of interest" description="Disordered" evidence="3">
    <location>
        <begin position="15"/>
        <end position="179"/>
    </location>
</feature>
<name>A0A9W8BEF1_9FUNG</name>
<dbReference type="InterPro" id="IPR025160">
    <property type="entry name" value="AATF"/>
</dbReference>
<comment type="caution">
    <text evidence="6">The sequence shown here is derived from an EMBL/GenBank/DDBJ whole genome shotgun (WGS) entry which is preliminary data.</text>
</comment>
<evidence type="ECO:0000256" key="2">
    <source>
        <dbReference type="ARBA" id="ARBA00013850"/>
    </source>
</evidence>
<feature type="region of interest" description="Disordered" evidence="3">
    <location>
        <begin position="292"/>
        <end position="325"/>
    </location>
</feature>
<feature type="domain" description="AATF leucine zipper-containing" evidence="5">
    <location>
        <begin position="209"/>
        <end position="354"/>
    </location>
</feature>
<dbReference type="GO" id="GO:0005730">
    <property type="term" value="C:nucleolus"/>
    <property type="evidence" value="ECO:0007669"/>
    <property type="project" value="TreeGrafter"/>
</dbReference>
<reference evidence="6" key="1">
    <citation type="submission" date="2022-07" db="EMBL/GenBank/DDBJ databases">
        <title>Phylogenomic reconstructions and comparative analyses of Kickxellomycotina fungi.</title>
        <authorList>
            <person name="Reynolds N.K."/>
            <person name="Stajich J.E."/>
            <person name="Barry K."/>
            <person name="Grigoriev I.V."/>
            <person name="Crous P."/>
            <person name="Smith M.E."/>
        </authorList>
    </citation>
    <scope>NUCLEOTIDE SEQUENCE</scope>
    <source>
        <strain evidence="6">IMI 214461</strain>
    </source>
</reference>
<feature type="compositionally biased region" description="Low complexity" evidence="3">
    <location>
        <begin position="292"/>
        <end position="309"/>
    </location>
</feature>
<feature type="compositionally biased region" description="Low complexity" evidence="3">
    <location>
        <begin position="144"/>
        <end position="156"/>
    </location>
</feature>
<dbReference type="InterPro" id="IPR012617">
    <property type="entry name" value="AATF_C"/>
</dbReference>
<evidence type="ECO:0000313" key="7">
    <source>
        <dbReference type="Proteomes" id="UP001150907"/>
    </source>
</evidence>
<feature type="domain" description="Apoptosis-antagonizing transcription factor C-terminal" evidence="4">
    <location>
        <begin position="438"/>
        <end position="521"/>
    </location>
</feature>
<dbReference type="PANTHER" id="PTHR15565:SF0">
    <property type="entry name" value="PROTEIN AATF"/>
    <property type="match status" value="1"/>
</dbReference>
<comment type="similarity">
    <text evidence="1">Belongs to the AATF family.</text>
</comment>
<keyword evidence="7" id="KW-1185">Reference proteome</keyword>
<feature type="compositionally biased region" description="Acidic residues" evidence="3">
    <location>
        <begin position="99"/>
        <end position="130"/>
    </location>
</feature>
<proteinExistence type="inferred from homology"/>
<evidence type="ECO:0000259" key="5">
    <source>
        <dbReference type="Pfam" id="PF13339"/>
    </source>
</evidence>
<evidence type="ECO:0000256" key="3">
    <source>
        <dbReference type="SAM" id="MobiDB-lite"/>
    </source>
</evidence>
<dbReference type="EMBL" id="JANBQF010000553">
    <property type="protein sequence ID" value="KAJ2000301.1"/>
    <property type="molecule type" value="Genomic_DNA"/>
</dbReference>
<dbReference type="Pfam" id="PF08164">
    <property type="entry name" value="TRAUB"/>
    <property type="match status" value="1"/>
</dbReference>
<dbReference type="InterPro" id="IPR039223">
    <property type="entry name" value="AATF/Bfr2"/>
</dbReference>
<dbReference type="Proteomes" id="UP001150907">
    <property type="component" value="Unassembled WGS sequence"/>
</dbReference>
<dbReference type="GO" id="GO:0000462">
    <property type="term" value="P:maturation of SSU-rRNA from tricistronic rRNA transcript (SSU-rRNA, 5.8S rRNA, LSU-rRNA)"/>
    <property type="evidence" value="ECO:0007669"/>
    <property type="project" value="TreeGrafter"/>
</dbReference>
<evidence type="ECO:0000259" key="4">
    <source>
        <dbReference type="Pfam" id="PF08164"/>
    </source>
</evidence>
<protein>
    <recommendedName>
        <fullName evidence="2">Protein BFR2</fullName>
    </recommendedName>
</protein>
<organism evidence="6 7">
    <name type="scientific">Coemansia thaxteri</name>
    <dbReference type="NCBI Taxonomy" id="2663907"/>
    <lineage>
        <taxon>Eukaryota</taxon>
        <taxon>Fungi</taxon>
        <taxon>Fungi incertae sedis</taxon>
        <taxon>Zoopagomycota</taxon>
        <taxon>Kickxellomycotina</taxon>
        <taxon>Kickxellomycetes</taxon>
        <taxon>Kickxellales</taxon>
        <taxon>Kickxellaceae</taxon>
        <taxon>Coemansia</taxon>
    </lineage>
</organism>
<dbReference type="AlphaFoldDB" id="A0A9W8BEF1"/>
<dbReference type="Pfam" id="PF13339">
    <property type="entry name" value="AATF-Che1"/>
    <property type="match status" value="1"/>
</dbReference>